<evidence type="ECO:0000259" key="5">
    <source>
        <dbReference type="Pfam" id="PF02775"/>
    </source>
</evidence>
<evidence type="ECO:0000256" key="1">
    <source>
        <dbReference type="ARBA" id="ARBA00007812"/>
    </source>
</evidence>
<protein>
    <submittedName>
        <fullName evidence="7">Acetolactate synthase large subunit IlvB2</fullName>
    </submittedName>
</protein>
<reference evidence="7 8" key="1">
    <citation type="submission" date="2015-04" db="EMBL/GenBank/DDBJ databases">
        <title>The complete genome sequence of the rumen methanogen Methanobrevibacter millerae SM9.</title>
        <authorList>
            <person name="Leahy S.C."/>
            <person name="Kelly W.J."/>
            <person name="Pacheco D.M."/>
            <person name="Li D."/>
            <person name="Altermann E."/>
            <person name="Attwood G.T."/>
        </authorList>
    </citation>
    <scope>NUCLEOTIDE SEQUENCE [LARGE SCALE GENOMIC DNA]</scope>
    <source>
        <strain evidence="7 8">SM9</strain>
    </source>
</reference>
<dbReference type="AlphaFoldDB" id="A0A0U3E748"/>
<dbReference type="GO" id="GO:0009099">
    <property type="term" value="P:L-valine biosynthetic process"/>
    <property type="evidence" value="ECO:0007669"/>
    <property type="project" value="TreeGrafter"/>
</dbReference>
<dbReference type="GO" id="GO:0044272">
    <property type="term" value="P:sulfur compound biosynthetic process"/>
    <property type="evidence" value="ECO:0007669"/>
    <property type="project" value="UniProtKB-ARBA"/>
</dbReference>
<evidence type="ECO:0000256" key="3">
    <source>
        <dbReference type="RuleBase" id="RU362132"/>
    </source>
</evidence>
<dbReference type="KEGG" id="mmil:sm9_0286"/>
<dbReference type="Pfam" id="PF00205">
    <property type="entry name" value="TPP_enzyme_M"/>
    <property type="match status" value="1"/>
</dbReference>
<dbReference type="GO" id="GO:0003984">
    <property type="term" value="F:acetolactate synthase activity"/>
    <property type="evidence" value="ECO:0007669"/>
    <property type="project" value="TreeGrafter"/>
</dbReference>
<dbReference type="FunFam" id="3.40.50.970:FF:000007">
    <property type="entry name" value="Acetolactate synthase"/>
    <property type="match status" value="1"/>
</dbReference>
<dbReference type="PATRIC" id="fig|230361.4.peg.300"/>
<dbReference type="Proteomes" id="UP000067738">
    <property type="component" value="Chromosome"/>
</dbReference>
<dbReference type="EMBL" id="CP011266">
    <property type="protein sequence ID" value="ALT68088.1"/>
    <property type="molecule type" value="Genomic_DNA"/>
</dbReference>
<dbReference type="RefSeq" id="WP_058738437.1">
    <property type="nucleotide sequence ID" value="NZ_CP011266.1"/>
</dbReference>
<dbReference type="PANTHER" id="PTHR18968:SF13">
    <property type="entry name" value="ACETOLACTATE SYNTHASE CATALYTIC SUBUNIT, MITOCHONDRIAL"/>
    <property type="match status" value="1"/>
</dbReference>
<evidence type="ECO:0000313" key="7">
    <source>
        <dbReference type="EMBL" id="ALT68088.1"/>
    </source>
</evidence>
<dbReference type="InterPro" id="IPR029061">
    <property type="entry name" value="THDP-binding"/>
</dbReference>
<evidence type="ECO:0000259" key="6">
    <source>
        <dbReference type="Pfam" id="PF02776"/>
    </source>
</evidence>
<gene>
    <name evidence="7" type="primary">ilvB2</name>
    <name evidence="7" type="ORF">sm9_0286</name>
</gene>
<dbReference type="CDD" id="cd07035">
    <property type="entry name" value="TPP_PYR_POX_like"/>
    <property type="match status" value="1"/>
</dbReference>
<dbReference type="SUPFAM" id="SSF52467">
    <property type="entry name" value="DHS-like NAD/FAD-binding domain"/>
    <property type="match status" value="1"/>
</dbReference>
<dbReference type="PANTHER" id="PTHR18968">
    <property type="entry name" value="THIAMINE PYROPHOSPHATE ENZYMES"/>
    <property type="match status" value="1"/>
</dbReference>
<dbReference type="Gene3D" id="3.40.50.970">
    <property type="match status" value="2"/>
</dbReference>
<dbReference type="InterPro" id="IPR029035">
    <property type="entry name" value="DHS-like_NAD/FAD-binding_dom"/>
</dbReference>
<evidence type="ECO:0000313" key="8">
    <source>
        <dbReference type="Proteomes" id="UP000067738"/>
    </source>
</evidence>
<dbReference type="OrthoDB" id="6837at2157"/>
<keyword evidence="2 3" id="KW-0786">Thiamine pyrophosphate</keyword>
<evidence type="ECO:0000259" key="4">
    <source>
        <dbReference type="Pfam" id="PF00205"/>
    </source>
</evidence>
<organism evidence="7 8">
    <name type="scientific">Methanobrevibacter millerae</name>
    <dbReference type="NCBI Taxonomy" id="230361"/>
    <lineage>
        <taxon>Archaea</taxon>
        <taxon>Methanobacteriati</taxon>
        <taxon>Methanobacteriota</taxon>
        <taxon>Methanomada group</taxon>
        <taxon>Methanobacteria</taxon>
        <taxon>Methanobacteriales</taxon>
        <taxon>Methanobacteriaceae</taxon>
        <taxon>Methanobrevibacter</taxon>
    </lineage>
</organism>
<dbReference type="Pfam" id="PF02775">
    <property type="entry name" value="TPP_enzyme_C"/>
    <property type="match status" value="1"/>
</dbReference>
<dbReference type="Gene3D" id="3.40.50.1220">
    <property type="entry name" value="TPP-binding domain"/>
    <property type="match status" value="1"/>
</dbReference>
<dbReference type="InterPro" id="IPR012001">
    <property type="entry name" value="Thiamin_PyroP_enz_TPP-bd_dom"/>
</dbReference>
<dbReference type="SUPFAM" id="SSF52518">
    <property type="entry name" value="Thiamin diphosphate-binding fold (THDP-binding)"/>
    <property type="match status" value="2"/>
</dbReference>
<sequence>MQVAERLVEILEENGITHIFGIPGEQIMPMYRALSKSKINHILTKHEQAAAHAADAFTRTSDAVGVCMATAGPGALNLVMGVAAAYKDNIPMLVLTGDNDLNIRDTDAFQSFNLRDIFSNITHENYSPLNGTEAVYALKAALYGLKNNPKGPIHINLSRDVLLSEEFQDFDLCYLCESDMSSLDAAQELILKAKKPLFVLGAGAISQAENIKMLAEMYQIPVATTYNGRGIIPEDNPINLGLVGIRATPRAKYAIDESDCVIALGSIASERTFPVLDEDKFIHVNINKDVLKGKYQIQGNVEEVIMTLEFNKVDWIDELLKIDNSMIIEGIEDDLKPQAAIKIILKTFEDNIIVADAGSHTTWTTLLYNAKKPNHFLFPAATAPMGYGLPAGIGAAIATDEKIIVINGDGDFQMNLQELATLKENSLDVIVFILNNSEYGIIRQWQEDFYDMDAYQIDLENPDFTKLTASYGIDAVQINTLSDLEYFLKKDLKGPLIVEVMVDRENIPLPN</sequence>
<dbReference type="InterPro" id="IPR045229">
    <property type="entry name" value="TPP_enz"/>
</dbReference>
<name>A0A0U3E748_9EURY</name>
<feature type="domain" description="Thiamine pyrophosphate enzyme N-terminal TPP-binding" evidence="6">
    <location>
        <begin position="1"/>
        <end position="111"/>
    </location>
</feature>
<keyword evidence="8" id="KW-1185">Reference proteome</keyword>
<dbReference type="GO" id="GO:0005948">
    <property type="term" value="C:acetolactate synthase complex"/>
    <property type="evidence" value="ECO:0007669"/>
    <property type="project" value="TreeGrafter"/>
</dbReference>
<dbReference type="Pfam" id="PF02776">
    <property type="entry name" value="TPP_enzyme_N"/>
    <property type="match status" value="1"/>
</dbReference>
<dbReference type="InterPro" id="IPR011766">
    <property type="entry name" value="TPP_enzyme_TPP-bd"/>
</dbReference>
<dbReference type="GeneID" id="26735260"/>
<feature type="domain" description="Thiamine pyrophosphate enzyme central" evidence="4">
    <location>
        <begin position="183"/>
        <end position="305"/>
    </location>
</feature>
<dbReference type="InterPro" id="IPR012000">
    <property type="entry name" value="Thiamin_PyroP_enz_cen_dom"/>
</dbReference>
<dbReference type="GO" id="GO:0030976">
    <property type="term" value="F:thiamine pyrophosphate binding"/>
    <property type="evidence" value="ECO:0007669"/>
    <property type="project" value="InterPro"/>
</dbReference>
<evidence type="ECO:0000256" key="2">
    <source>
        <dbReference type="ARBA" id="ARBA00023052"/>
    </source>
</evidence>
<accession>A0A0U3E748</accession>
<dbReference type="GO" id="GO:0009097">
    <property type="term" value="P:isoleucine biosynthetic process"/>
    <property type="evidence" value="ECO:0007669"/>
    <property type="project" value="TreeGrafter"/>
</dbReference>
<comment type="similarity">
    <text evidence="1 3">Belongs to the TPP enzyme family.</text>
</comment>
<dbReference type="GO" id="GO:0000287">
    <property type="term" value="F:magnesium ion binding"/>
    <property type="evidence" value="ECO:0007669"/>
    <property type="project" value="InterPro"/>
</dbReference>
<proteinExistence type="inferred from homology"/>
<dbReference type="GO" id="GO:0050660">
    <property type="term" value="F:flavin adenine dinucleotide binding"/>
    <property type="evidence" value="ECO:0007669"/>
    <property type="project" value="TreeGrafter"/>
</dbReference>
<feature type="domain" description="Thiamine pyrophosphate enzyme TPP-binding" evidence="5">
    <location>
        <begin position="356"/>
        <end position="500"/>
    </location>
</feature>